<accession>A0A9Q2PFQ9</accession>
<proteinExistence type="predicted"/>
<reference evidence="2 5" key="1">
    <citation type="submission" date="2021-01" db="EMBL/GenBank/DDBJ databases">
        <title>Diatom-associated Roseobacters Show Island Model of Population Structure.</title>
        <authorList>
            <person name="Qu L."/>
            <person name="Feng X."/>
            <person name="Chen Y."/>
            <person name="Li L."/>
            <person name="Wang X."/>
            <person name="Hu Z."/>
            <person name="Wang H."/>
            <person name="Luo H."/>
        </authorList>
    </citation>
    <scope>NUCLEOTIDE SEQUENCE</scope>
    <source>
        <strain evidence="3 5">CC28-63</strain>
        <strain evidence="2">CC28-69</strain>
    </source>
</reference>
<dbReference type="AlphaFoldDB" id="A0A9Q2PFQ9"/>
<dbReference type="Proteomes" id="UP000755667">
    <property type="component" value="Unassembled WGS sequence"/>
</dbReference>
<evidence type="ECO:0000259" key="1">
    <source>
        <dbReference type="Pfam" id="PF10544"/>
    </source>
</evidence>
<feature type="domain" description="Bacteriophage T5 Orf172 DNA-binding" evidence="1">
    <location>
        <begin position="21"/>
        <end position="99"/>
    </location>
</feature>
<dbReference type="GeneID" id="68872745"/>
<comment type="caution">
    <text evidence="2">The sequence shown here is derived from an EMBL/GenBank/DDBJ whole genome shotgun (WGS) entry which is preliminary data.</text>
</comment>
<protein>
    <submittedName>
        <fullName evidence="2">GIY-YIG nuclease family protein</fullName>
    </submittedName>
</protein>
<dbReference type="RefSeq" id="WP_088716854.1">
    <property type="nucleotide sequence ID" value="NZ_JAFBWU010000021.1"/>
</dbReference>
<dbReference type="EMBL" id="JAFBXF010000021">
    <property type="protein sequence ID" value="MBM2419608.1"/>
    <property type="molecule type" value="Genomic_DNA"/>
</dbReference>
<organism evidence="2 4">
    <name type="scientific">Marivita cryptomonadis</name>
    <dbReference type="NCBI Taxonomy" id="505252"/>
    <lineage>
        <taxon>Bacteria</taxon>
        <taxon>Pseudomonadati</taxon>
        <taxon>Pseudomonadota</taxon>
        <taxon>Alphaproteobacteria</taxon>
        <taxon>Rhodobacterales</taxon>
        <taxon>Roseobacteraceae</taxon>
        <taxon>Marivita</taxon>
    </lineage>
</organism>
<gene>
    <name evidence="2" type="ORF">JQX41_21740</name>
    <name evidence="3" type="ORF">JQX48_21760</name>
</gene>
<name>A0A9Q2PFQ9_9RHOB</name>
<sequence length="155" mass="18158">MARRSRGFTRIRWFRRNVAWGTVYLTCDEEDPCRIKIGFTQRKTVDRRKELSRSVQGRMVIVQTVRMPHAFALEARCHAKVGRLAGRDRTRNREWYILRDGASVSDVAQLITEQATRLRRIARLKIAWPIYGRISLFDSGWRPTGRTDPIKSDLV</sequence>
<dbReference type="Pfam" id="PF10544">
    <property type="entry name" value="T5orf172"/>
    <property type="match status" value="1"/>
</dbReference>
<dbReference type="EMBL" id="JAFBXE010000021">
    <property type="protein sequence ID" value="MBM2414937.1"/>
    <property type="molecule type" value="Genomic_DNA"/>
</dbReference>
<evidence type="ECO:0000313" key="3">
    <source>
        <dbReference type="EMBL" id="MBM2419608.1"/>
    </source>
</evidence>
<keyword evidence="5" id="KW-1185">Reference proteome</keyword>
<dbReference type="Proteomes" id="UP000809440">
    <property type="component" value="Unassembled WGS sequence"/>
</dbReference>
<evidence type="ECO:0000313" key="4">
    <source>
        <dbReference type="Proteomes" id="UP000755667"/>
    </source>
</evidence>
<evidence type="ECO:0000313" key="2">
    <source>
        <dbReference type="EMBL" id="MBM2414937.1"/>
    </source>
</evidence>
<dbReference type="InterPro" id="IPR018306">
    <property type="entry name" value="Phage_T5_Orf172_DNA-bd"/>
</dbReference>
<evidence type="ECO:0000313" key="5">
    <source>
        <dbReference type="Proteomes" id="UP000809440"/>
    </source>
</evidence>